<organism evidence="4 5">
    <name type="scientific">Anaerovorax odorimutans</name>
    <dbReference type="NCBI Taxonomy" id="109327"/>
    <lineage>
        <taxon>Bacteria</taxon>
        <taxon>Bacillati</taxon>
        <taxon>Bacillota</taxon>
        <taxon>Clostridia</taxon>
        <taxon>Peptostreptococcales</taxon>
        <taxon>Anaerovoracaceae</taxon>
        <taxon>Anaerovorax</taxon>
    </lineage>
</organism>
<dbReference type="InterPro" id="IPR003343">
    <property type="entry name" value="Big_2"/>
</dbReference>
<dbReference type="SUPFAM" id="SSF49373">
    <property type="entry name" value="Invasin/intimin cell-adhesion fragments"/>
    <property type="match status" value="1"/>
</dbReference>
<name>A0ABT1RJL8_9FIRM</name>
<keyword evidence="1" id="KW-0175">Coiled coil</keyword>
<dbReference type="Gene3D" id="2.160.20.110">
    <property type="match status" value="1"/>
</dbReference>
<protein>
    <submittedName>
        <fullName evidence="4">Ig-like domain-containing protein</fullName>
    </submittedName>
</protein>
<dbReference type="SUPFAM" id="SSF51126">
    <property type="entry name" value="Pectin lyase-like"/>
    <property type="match status" value="3"/>
</dbReference>
<accession>A0ABT1RJL8</accession>
<dbReference type="Proteomes" id="UP001524502">
    <property type="component" value="Unassembled WGS sequence"/>
</dbReference>
<dbReference type="InterPro" id="IPR012334">
    <property type="entry name" value="Pectin_lyas_fold"/>
</dbReference>
<feature type="compositionally biased region" description="Low complexity" evidence="2">
    <location>
        <begin position="40"/>
        <end position="50"/>
    </location>
</feature>
<dbReference type="Pfam" id="PF13229">
    <property type="entry name" value="Beta_helix"/>
    <property type="match status" value="1"/>
</dbReference>
<sequence>MESRKKTSSKLLSWLIAIAVTFTMTFPTAFVWGATAPEEPAPVAETTAPANDADKETGANEETAAAAKQAAQPASNESRSEKQASGKAAANGAVKINELSEITGSGNYQIENNIEITVNNDDPYLTIPEGWDVTLDLNGKEIKVISPQYGSIAFINEGKLTIKDSGTNGEIITETLSLLKNMKSGSVIVDGGTFRTAYTGGAVLFNSSAQGKLTINGGTVDAKGYGVYNTGICTINGGSFHSTSSSVDKLPNADKGFYAYCIRNSKEMTINNATVTGIQGAVACAAGKIVIRDGHFSAEKGNNKSFYALYVAGEEGESAGEVYGGTFYSPRNAVHVGNDNAGGDGGIRTKATAKIFGGTFTGEQGAIEYEKLTGKDPYIKAGIFNTNPIEYIANDSFVTKTDGNYQVAPVDISWYDADKEIYTIGTAADLAGLAYLTNTGLGDKKIDFKGKTIKLGSDIDLTGVDWTPIGSGASSSQISEGTYGKINVTCDNPFRGVFDGQNHTIKNLTMDGKNYETKEQEKTSYGKYIGLFTATENAEIRNLTLEAVRIDNAGAFAAPVVSFAASTVMDNVKVTGKSSVSGQNAAGLAACLIDTKDGKQCEMKDCSSTADLTVSGNTAGIIAGGLIQQISSGWDRTVVIDGCQYTGLINIDAKGTAYIWAGGLYGGTSFEEGGFTLKVKDCSNSESNIKVTNQGSLPGAFFGTTSQKTEDKDSLSGTRMEFFGGLLGRTHYNVEVVVFDRDGIHVGVSGQLEYKTAAAAIGDRYYVSVAAAVDAAKAGDIIEIAEGTHSEDLTVNKDITLRGKGEDKTILKGKIDLTGGTSAFENLKVENRENTTYENALITLKGEQPSTARFEHCTIHDNETAFRMESKGSALTLKDTDVKGEDRYGIGIRNEGQTLTVEGGTIEGWGAIMTSAGGLVEGKLENSRVKIKITGATIVGIAQDNDDYGAITLQENFHKVQLDVEDTIFNTEKKEGQTGAKQSCLTIRCYDSIINLSRCTFNNKLAVKPGAALIHSLRNTTKGYEEKFNEVPTKINIENCKFDYTPYNAEKNEGTYPIIKRGVDVVKIDGTSYNVVDGGSINDAIHAAKDGDTIRIQAGTYDEKVNPFPESNHSQEKSISLMGANSENDPNKSSWFEKETILTGGMYLGYDDSHTRNNSITVKGITFRGNGLTVADEKDVTISNNKFVGIQPASDGNANAIAVLDQELSDLRGNATISNNRIEGVTAIQGKAGMGINLRNPYNATVTNNYIKDTEHNGILFQKNSSYEKNTGQATITGNILVNWDSNDDSTGGRALRLDFRGNKEGDDSAKSISVTGNIFDKPNMISKHTDPDFVKITGIEKCSLDLTKNYWNSAKPDFKSILTVTSDDGQVLSKNVSPFYIDKSLSESSLRSDIRSVDLDKIKATLHKGETLQLSALVSPSDAYDKSVEWTSSDKSIATVDASGMVKAVAPGSAEITAAAVNGEKDVCKIRVINETVAAKIGSEPYDSLESAIAAAEAGDTVTIVSDITLSQPITIGKAITLTDDGDRTITVDYEPKDGKAPIQTPVSGVTIKDLNVVLNYNSFNIVHCAGQAITLQNNTFKAKGVNVALRKPFNSIGGGSKLIGNTVISGNKAWDGVPDKNGILSVRTKDPGDAKEGEIIIKDNHFENFYKGISLDNNGANVPVTVTNNKFLNVNYAFEMSKNQKNDGYSFMENYNGGAAPKVLDADSSAELAGAPSVLPYYKDAELTQLVTAIKAVKLNATKMDVKQGNQAQLIAAVIPETEKGEYDTGIQWSAEAGKGASVDEQGVVSIEEGAEINDKVVVTAAAKGNGAKYATCEITILAKTDDGSATHIQPTVKDQRINSDDVKMAIGNTAKGQDIVVVAPEEVPAPIIEQDLIASAKANESNLIIETRNKNDNLKATFSFDAKTIKDTSIAVKTGITKKEIAEKPVELGSADITGISLEHEGGFPGLAVITVALPDQNINADSVYVYHLQKDNSLKLVDNGALPVKKDSSGTKTVTFRLLHASDYVFSSAPMKASAAKALVEQEIEAISRTDEISYTHQWDAKIKDARAAYDGFKAQYPDKAAMLGSDEVIVAAERKYEAMDAQVEAFRKSLKAFEGVSGVLSRYQQQDADKLKEDYERLDADQKASLKDVQDQYNYVLELEAGSKVAENRVHANRVIKAVEQLPINVVYSAEDKKKIDAARNVYNSVVSETPGAKALLTEELKKIEAAEAAYRSAETAYKTARRNTYSGTRISLAAAQYTYDGRAKTPKVNGLSGFVKGTDYVISYKNNVKTGKATVTVTAKGDFAGLRTKTATFRIIPAKAAISKLKGGAKSFKVTVKSQKNTGVTGYQIAYSKKKNKGFKKVNTTKTSKKIKKLKAEQKYYVKVRAYKRIDGKNYYGAYSKVKRIKTK</sequence>
<dbReference type="InterPro" id="IPR039448">
    <property type="entry name" value="Beta_helix"/>
</dbReference>
<dbReference type="InterPro" id="IPR008964">
    <property type="entry name" value="Invasin/intimin_cell_adhesion"/>
</dbReference>
<dbReference type="InterPro" id="IPR036116">
    <property type="entry name" value="FN3_sf"/>
</dbReference>
<evidence type="ECO:0000313" key="4">
    <source>
        <dbReference type="EMBL" id="MCQ4635391.1"/>
    </source>
</evidence>
<reference evidence="4 5" key="1">
    <citation type="submission" date="2022-06" db="EMBL/GenBank/DDBJ databases">
        <title>Isolation of gut microbiota from human fecal samples.</title>
        <authorList>
            <person name="Pamer E.G."/>
            <person name="Barat B."/>
            <person name="Waligurski E."/>
            <person name="Medina S."/>
            <person name="Paddock L."/>
            <person name="Mostad J."/>
        </authorList>
    </citation>
    <scope>NUCLEOTIDE SEQUENCE [LARGE SCALE GENOMIC DNA]</scope>
    <source>
        <strain evidence="4 5">SL.3.17</strain>
    </source>
</reference>
<dbReference type="InterPro" id="IPR011050">
    <property type="entry name" value="Pectin_lyase_fold/virulence"/>
</dbReference>
<evidence type="ECO:0000313" key="5">
    <source>
        <dbReference type="Proteomes" id="UP001524502"/>
    </source>
</evidence>
<evidence type="ECO:0000256" key="1">
    <source>
        <dbReference type="SAM" id="Coils"/>
    </source>
</evidence>
<dbReference type="InterPro" id="IPR006626">
    <property type="entry name" value="PbH1"/>
</dbReference>
<feature type="coiled-coil region" evidence="1">
    <location>
        <begin position="2206"/>
        <end position="2233"/>
    </location>
</feature>
<feature type="domain" description="BIG2" evidence="3">
    <location>
        <begin position="1394"/>
        <end position="1471"/>
    </location>
</feature>
<dbReference type="Gene3D" id="2.60.40.1080">
    <property type="match status" value="2"/>
</dbReference>
<dbReference type="SUPFAM" id="SSF49265">
    <property type="entry name" value="Fibronectin type III"/>
    <property type="match status" value="1"/>
</dbReference>
<proteinExistence type="predicted"/>
<dbReference type="RefSeq" id="WP_256130583.1">
    <property type="nucleotide sequence ID" value="NZ_JANFXK010000001.1"/>
</dbReference>
<dbReference type="Pfam" id="PF02368">
    <property type="entry name" value="Big_2"/>
    <property type="match status" value="1"/>
</dbReference>
<dbReference type="EMBL" id="JANFXK010000001">
    <property type="protein sequence ID" value="MCQ4635391.1"/>
    <property type="molecule type" value="Genomic_DNA"/>
</dbReference>
<dbReference type="Gene3D" id="2.60.40.10">
    <property type="entry name" value="Immunoglobulins"/>
    <property type="match status" value="1"/>
</dbReference>
<evidence type="ECO:0000259" key="3">
    <source>
        <dbReference type="SMART" id="SM00635"/>
    </source>
</evidence>
<feature type="region of interest" description="Disordered" evidence="2">
    <location>
        <begin position="40"/>
        <end position="90"/>
    </location>
</feature>
<dbReference type="SMART" id="SM00710">
    <property type="entry name" value="PbH1"/>
    <property type="match status" value="14"/>
</dbReference>
<comment type="caution">
    <text evidence="4">The sequence shown here is derived from an EMBL/GenBank/DDBJ whole genome shotgun (WGS) entry which is preliminary data.</text>
</comment>
<evidence type="ECO:0000256" key="2">
    <source>
        <dbReference type="SAM" id="MobiDB-lite"/>
    </source>
</evidence>
<feature type="compositionally biased region" description="Low complexity" evidence="2">
    <location>
        <begin position="60"/>
        <end position="77"/>
    </location>
</feature>
<dbReference type="SMART" id="SM00635">
    <property type="entry name" value="BID_2"/>
    <property type="match status" value="2"/>
</dbReference>
<keyword evidence="5" id="KW-1185">Reference proteome</keyword>
<gene>
    <name evidence="4" type="ORF">NE619_01500</name>
</gene>
<feature type="domain" description="BIG2" evidence="3">
    <location>
        <begin position="1735"/>
        <end position="1818"/>
    </location>
</feature>
<dbReference type="InterPro" id="IPR013783">
    <property type="entry name" value="Ig-like_fold"/>
</dbReference>
<dbReference type="Gene3D" id="2.160.20.10">
    <property type="entry name" value="Single-stranded right-handed beta-helix, Pectin lyase-like"/>
    <property type="match status" value="3"/>
</dbReference>